<dbReference type="PANTHER" id="PTHR33194:SF4">
    <property type="entry name" value="CCHC-TYPE DOMAIN-CONTAINING PROTEIN"/>
    <property type="match status" value="1"/>
</dbReference>
<reference evidence="2" key="1">
    <citation type="submission" date="2015-11" db="EMBL/GenBank/DDBJ databases">
        <title>De novo transcriptome assembly of four potential Pierce s Disease insect vectors from Arizona vineyards.</title>
        <authorList>
            <person name="Tassone E.E."/>
        </authorList>
    </citation>
    <scope>NUCLEOTIDE SEQUENCE</scope>
</reference>
<sequence length="167" mass="18945">LEEVRTVAEVDLIPLPGSGPDGEEEVEAMAEARGPVITPGKFRGGMEDNVEEYLAQFGRVAKANGWNEDKMLVILPCYLEGAALKWYENLEQSLGANITWERVKNGMKDTFQAIAWDEQMEFRLRMRMQGEEEPVESYVQDVLNLCSKVDPGMNERTKIKHVLRGLR</sequence>
<proteinExistence type="predicted"/>
<dbReference type="AlphaFoldDB" id="A0A1B6IYG4"/>
<name>A0A1B6IYG4_9HEMI</name>
<dbReference type="PANTHER" id="PTHR33194">
    <property type="entry name" value="ZINC KNUCKLE DOMAINCONTAINING PROTEIN"/>
    <property type="match status" value="1"/>
</dbReference>
<protein>
    <recommendedName>
        <fullName evidence="1">Retrotransposon gag domain-containing protein</fullName>
    </recommendedName>
</protein>
<gene>
    <name evidence="2" type="ORF">g.2830</name>
</gene>
<dbReference type="EMBL" id="GECU01015729">
    <property type="protein sequence ID" value="JAS91977.1"/>
    <property type="molecule type" value="Transcribed_RNA"/>
</dbReference>
<dbReference type="Pfam" id="PF03732">
    <property type="entry name" value="Retrotrans_gag"/>
    <property type="match status" value="1"/>
</dbReference>
<evidence type="ECO:0000313" key="2">
    <source>
        <dbReference type="EMBL" id="JAS91977.1"/>
    </source>
</evidence>
<accession>A0A1B6IYG4</accession>
<feature type="non-terminal residue" evidence="2">
    <location>
        <position position="167"/>
    </location>
</feature>
<dbReference type="InterPro" id="IPR005162">
    <property type="entry name" value="Retrotrans_gag_dom"/>
</dbReference>
<evidence type="ECO:0000259" key="1">
    <source>
        <dbReference type="Pfam" id="PF03732"/>
    </source>
</evidence>
<feature type="domain" description="Retrotransposon gag" evidence="1">
    <location>
        <begin position="75"/>
        <end position="167"/>
    </location>
</feature>
<feature type="non-terminal residue" evidence="2">
    <location>
        <position position="1"/>
    </location>
</feature>
<organism evidence="2">
    <name type="scientific">Homalodisca liturata</name>
    <dbReference type="NCBI Taxonomy" id="320908"/>
    <lineage>
        <taxon>Eukaryota</taxon>
        <taxon>Metazoa</taxon>
        <taxon>Ecdysozoa</taxon>
        <taxon>Arthropoda</taxon>
        <taxon>Hexapoda</taxon>
        <taxon>Insecta</taxon>
        <taxon>Pterygota</taxon>
        <taxon>Neoptera</taxon>
        <taxon>Paraneoptera</taxon>
        <taxon>Hemiptera</taxon>
        <taxon>Auchenorrhyncha</taxon>
        <taxon>Membracoidea</taxon>
        <taxon>Cicadellidae</taxon>
        <taxon>Cicadellinae</taxon>
        <taxon>Proconiini</taxon>
        <taxon>Homalodisca</taxon>
    </lineage>
</organism>